<comment type="caution">
    <text evidence="1">The sequence shown here is derived from an EMBL/GenBank/DDBJ whole genome shotgun (WGS) entry which is preliminary data.</text>
</comment>
<evidence type="ECO:0000313" key="1">
    <source>
        <dbReference type="EMBL" id="CAG8846434.1"/>
    </source>
</evidence>
<dbReference type="EMBL" id="CAJVQC010151245">
    <property type="protein sequence ID" value="CAG8846434.1"/>
    <property type="molecule type" value="Genomic_DNA"/>
</dbReference>
<feature type="non-terminal residue" evidence="1">
    <location>
        <position position="117"/>
    </location>
</feature>
<gene>
    <name evidence="1" type="ORF">RPERSI_LOCUS34142</name>
</gene>
<protein>
    <submittedName>
        <fullName evidence="1">19749_t:CDS:1</fullName>
    </submittedName>
</protein>
<keyword evidence="2" id="KW-1185">Reference proteome</keyword>
<feature type="non-terminal residue" evidence="1">
    <location>
        <position position="1"/>
    </location>
</feature>
<organism evidence="1 2">
    <name type="scientific">Racocetra persica</name>
    <dbReference type="NCBI Taxonomy" id="160502"/>
    <lineage>
        <taxon>Eukaryota</taxon>
        <taxon>Fungi</taxon>
        <taxon>Fungi incertae sedis</taxon>
        <taxon>Mucoromycota</taxon>
        <taxon>Glomeromycotina</taxon>
        <taxon>Glomeromycetes</taxon>
        <taxon>Diversisporales</taxon>
        <taxon>Gigasporaceae</taxon>
        <taxon>Racocetra</taxon>
    </lineage>
</organism>
<sequence length="117" mass="13562">FHFTHYPLQEVCWQDNIQTSGLEIVDNYPSICVTRLIGNKKKQYLYKILQFGFYPQQVKRTQQSGYLISNGYIVRVEVYGVDLIAKTQYNSCGEVIYTITWNSYDGKQQSISSNKSA</sequence>
<evidence type="ECO:0000313" key="2">
    <source>
        <dbReference type="Proteomes" id="UP000789920"/>
    </source>
</evidence>
<name>A0ACA9SUQ0_9GLOM</name>
<dbReference type="Proteomes" id="UP000789920">
    <property type="component" value="Unassembled WGS sequence"/>
</dbReference>
<accession>A0ACA9SUQ0</accession>
<reference evidence="1" key="1">
    <citation type="submission" date="2021-06" db="EMBL/GenBank/DDBJ databases">
        <authorList>
            <person name="Kallberg Y."/>
            <person name="Tangrot J."/>
            <person name="Rosling A."/>
        </authorList>
    </citation>
    <scope>NUCLEOTIDE SEQUENCE</scope>
    <source>
        <strain evidence="1">MA461A</strain>
    </source>
</reference>
<proteinExistence type="predicted"/>